<dbReference type="Pfam" id="PF07245">
    <property type="entry name" value="Phlebovirus_G2"/>
    <property type="match status" value="1"/>
</dbReference>
<proteinExistence type="predicted"/>
<dbReference type="AlphaFoldDB" id="A0AAN8IRH1"/>
<protein>
    <recommendedName>
        <fullName evidence="3">Phlebovirus glycoprotein G2 fusion domain-containing protein</fullName>
    </recommendedName>
</protein>
<accession>A0AAN8IRH1</accession>
<feature type="transmembrane region" description="Helical" evidence="2">
    <location>
        <begin position="762"/>
        <end position="788"/>
    </location>
</feature>
<keyword evidence="6" id="KW-1185">Reference proteome</keyword>
<dbReference type="Gene3D" id="2.60.40.3770">
    <property type="match status" value="1"/>
</dbReference>
<evidence type="ECO:0000256" key="2">
    <source>
        <dbReference type="SAM" id="Phobius"/>
    </source>
</evidence>
<feature type="region of interest" description="Disordered" evidence="1">
    <location>
        <begin position="1"/>
        <end position="62"/>
    </location>
</feature>
<reference evidence="5 6" key="1">
    <citation type="submission" date="2019-10" db="EMBL/GenBank/DDBJ databases">
        <title>Assembly and Annotation for the nematode Trichostrongylus colubriformis.</title>
        <authorList>
            <person name="Martin J."/>
        </authorList>
    </citation>
    <scope>NUCLEOTIDE SEQUENCE [LARGE SCALE GENOMIC DNA]</scope>
    <source>
        <strain evidence="5">G859</strain>
        <tissue evidence="5">Whole worm</tissue>
    </source>
</reference>
<dbReference type="Gene3D" id="2.60.98.50">
    <property type="match status" value="1"/>
</dbReference>
<keyword evidence="2" id="KW-1133">Transmembrane helix</keyword>
<feature type="domain" description="Phlebovirus glycoprotein G2 fusion" evidence="3">
    <location>
        <begin position="297"/>
        <end position="611"/>
    </location>
</feature>
<gene>
    <name evidence="5" type="ORF">GCK32_014925</name>
    <name evidence="4" type="ORF">GCK32_015266</name>
</gene>
<feature type="transmembrane region" description="Helical" evidence="2">
    <location>
        <begin position="219"/>
        <end position="238"/>
    </location>
</feature>
<evidence type="ECO:0000313" key="4">
    <source>
        <dbReference type="EMBL" id="KAK5981620.1"/>
    </source>
</evidence>
<evidence type="ECO:0000313" key="5">
    <source>
        <dbReference type="EMBL" id="KAK5984209.1"/>
    </source>
</evidence>
<sequence>MPNRRTTKRPINHLVPLELDDPRQERTALEPPELQCEDSNAPEESSSPPAVDTQLEEESRERHYNLRRRPRVDYDMLHRGGILPILCLMALLTLCQGTFANPAKPPITLRIGSATGTIQCTKEGVSITATNVASYELCAEHYCVLREKPPTKETIRLPPEITLHSHRIHWKVSNGEKLKTIETSCPASPFCSRVECWFCTANVFNPECQPRTAIITMALIIYLAVALIYTICYIPLVIGLPCRLFLHGCQVLMTTAWWSVRAMGQILRGPRRRRHQPRPEFIPLILIFALLCTVQCCQDVDILEHKTMVCTKSTHRSLCKIDATELIKLNTFNKEACFRLYHQGHLVREIRLQWIQLKLTCEKETTMFTRYTQQHVFDSKRCSEAGSCRNLKCSAVNTTSLVKELEPANEYPGLTFCSESCGGPGCGGWYWDSGCLFYRIYAKPLSKDIFEIFRCSRWNEEVLMEVSVTTYGSKTKRTTVTLVPSIPQVIESMKLTLTSLTIPPTPALQSYFITEGRNIALWKNTYSPTLRCTSRQEAEKLQCDMHPTCSCQPAETKVNCVCTNYNLMDDFTAHLENRLPIRPPWITFEESHSDPDISVQATIPNLSTAEVLVTVNDEFDMTVKEVTDSICKVESTEIAGCYHCPQGAVAEIICTSEEDEAVAEIRCEGYTFAVPCTSEGASSSLRFNFQYAQIHLSCTSACGTTKTTFKISGILHWTRTIYTTAERILAGESNIYNEIVFPDFGHIAEVLKGWVKFTVASALLLVIAIATGYFFLWSYGLRTCLFILRKGLKILRKTLITLFRVLLDAGRQLRKQSPRSRLHAYKEL</sequence>
<dbReference type="EMBL" id="WIXE01003139">
    <property type="protein sequence ID" value="KAK5984209.1"/>
    <property type="molecule type" value="Genomic_DNA"/>
</dbReference>
<organism evidence="5 6">
    <name type="scientific">Trichostrongylus colubriformis</name>
    <name type="common">Black scour worm</name>
    <dbReference type="NCBI Taxonomy" id="6319"/>
    <lineage>
        <taxon>Eukaryota</taxon>
        <taxon>Metazoa</taxon>
        <taxon>Ecdysozoa</taxon>
        <taxon>Nematoda</taxon>
        <taxon>Chromadorea</taxon>
        <taxon>Rhabditida</taxon>
        <taxon>Rhabditina</taxon>
        <taxon>Rhabditomorpha</taxon>
        <taxon>Strongyloidea</taxon>
        <taxon>Trichostrongylidae</taxon>
        <taxon>Trichostrongylus</taxon>
    </lineage>
</organism>
<keyword evidence="2" id="KW-0812">Transmembrane</keyword>
<dbReference type="EMBL" id="WIXE01006082">
    <property type="protein sequence ID" value="KAK5981620.1"/>
    <property type="molecule type" value="Genomic_DNA"/>
</dbReference>
<dbReference type="Proteomes" id="UP001331761">
    <property type="component" value="Unassembled WGS sequence"/>
</dbReference>
<name>A0AAN8IRH1_TRICO</name>
<evidence type="ECO:0000256" key="1">
    <source>
        <dbReference type="SAM" id="MobiDB-lite"/>
    </source>
</evidence>
<evidence type="ECO:0000313" key="6">
    <source>
        <dbReference type="Proteomes" id="UP001331761"/>
    </source>
</evidence>
<comment type="caution">
    <text evidence="5">The sequence shown here is derived from an EMBL/GenBank/DDBJ whole genome shotgun (WGS) entry which is preliminary data.</text>
</comment>
<evidence type="ECO:0000259" key="3">
    <source>
        <dbReference type="Pfam" id="PF07245"/>
    </source>
</evidence>
<keyword evidence="2" id="KW-0472">Membrane</keyword>
<dbReference type="InterPro" id="IPR009878">
    <property type="entry name" value="Phlebovirus_G2_fusion"/>
</dbReference>
<feature type="compositionally biased region" description="Basic residues" evidence="1">
    <location>
        <begin position="1"/>
        <end position="11"/>
    </location>
</feature>